<keyword evidence="3" id="KW-1185">Reference proteome</keyword>
<evidence type="ECO:0000313" key="3">
    <source>
        <dbReference type="Proteomes" id="UP000077755"/>
    </source>
</evidence>
<dbReference type="EMBL" id="CP093350">
    <property type="protein sequence ID" value="WOH12249.1"/>
    <property type="molecule type" value="Genomic_DNA"/>
</dbReference>
<evidence type="ECO:0000313" key="2">
    <source>
        <dbReference type="EMBL" id="WOH12249.1"/>
    </source>
</evidence>
<reference evidence="2" key="2">
    <citation type="submission" date="2022-03" db="EMBL/GenBank/DDBJ databases">
        <title>Draft title - Genomic analysis of global carrot germplasm unveils the trajectory of domestication and the origin of high carotenoid orange carrot.</title>
        <authorList>
            <person name="Iorizzo M."/>
            <person name="Ellison S."/>
            <person name="Senalik D."/>
            <person name="Macko-Podgorni A."/>
            <person name="Grzebelus D."/>
            <person name="Bostan H."/>
            <person name="Rolling W."/>
            <person name="Curaba J."/>
            <person name="Simon P."/>
        </authorList>
    </citation>
    <scope>NUCLEOTIDE SEQUENCE</scope>
    <source>
        <tissue evidence="2">Leaf</tissue>
    </source>
</reference>
<feature type="compositionally biased region" description="Basic residues" evidence="1">
    <location>
        <begin position="84"/>
        <end position="96"/>
    </location>
</feature>
<organism evidence="2 3">
    <name type="scientific">Daucus carota subsp. sativus</name>
    <name type="common">Carrot</name>
    <dbReference type="NCBI Taxonomy" id="79200"/>
    <lineage>
        <taxon>Eukaryota</taxon>
        <taxon>Viridiplantae</taxon>
        <taxon>Streptophyta</taxon>
        <taxon>Embryophyta</taxon>
        <taxon>Tracheophyta</taxon>
        <taxon>Spermatophyta</taxon>
        <taxon>Magnoliopsida</taxon>
        <taxon>eudicotyledons</taxon>
        <taxon>Gunneridae</taxon>
        <taxon>Pentapetalae</taxon>
        <taxon>asterids</taxon>
        <taxon>campanulids</taxon>
        <taxon>Apiales</taxon>
        <taxon>Apiaceae</taxon>
        <taxon>Apioideae</taxon>
        <taxon>Scandiceae</taxon>
        <taxon>Daucinae</taxon>
        <taxon>Daucus</taxon>
        <taxon>Daucus sect. Daucus</taxon>
    </lineage>
</organism>
<dbReference type="Proteomes" id="UP000077755">
    <property type="component" value="Chromosome 8"/>
</dbReference>
<gene>
    <name evidence="2" type="ORF">DCAR_0831751</name>
</gene>
<dbReference type="AlphaFoldDB" id="A0AAF0XSZ1"/>
<accession>A0AAF0XSZ1</accession>
<sequence>MVATMIQQSDPLPTFNKARSMLCLEETSRSQQSSDSSAGSVLVAPSVPSAQQPSSMPPHTYVPNSVNFGSNAPIYSRGGGNYRNRGKRTNRGGRGV</sequence>
<feature type="region of interest" description="Disordered" evidence="1">
    <location>
        <begin position="25"/>
        <end position="96"/>
    </location>
</feature>
<feature type="compositionally biased region" description="Low complexity" evidence="1">
    <location>
        <begin position="29"/>
        <end position="58"/>
    </location>
</feature>
<name>A0AAF0XSZ1_DAUCS</name>
<protein>
    <submittedName>
        <fullName evidence="2">Uncharacterized protein</fullName>
    </submittedName>
</protein>
<reference evidence="2" key="1">
    <citation type="journal article" date="2016" name="Nat. Genet.">
        <title>A high-quality carrot genome assembly provides new insights into carotenoid accumulation and asterid genome evolution.</title>
        <authorList>
            <person name="Iorizzo M."/>
            <person name="Ellison S."/>
            <person name="Senalik D."/>
            <person name="Zeng P."/>
            <person name="Satapoomin P."/>
            <person name="Huang J."/>
            <person name="Bowman M."/>
            <person name="Iovene M."/>
            <person name="Sanseverino W."/>
            <person name="Cavagnaro P."/>
            <person name="Yildiz M."/>
            <person name="Macko-Podgorni A."/>
            <person name="Moranska E."/>
            <person name="Grzebelus E."/>
            <person name="Grzebelus D."/>
            <person name="Ashrafi H."/>
            <person name="Zheng Z."/>
            <person name="Cheng S."/>
            <person name="Spooner D."/>
            <person name="Van Deynze A."/>
            <person name="Simon P."/>
        </authorList>
    </citation>
    <scope>NUCLEOTIDE SEQUENCE</scope>
    <source>
        <tissue evidence="2">Leaf</tissue>
    </source>
</reference>
<proteinExistence type="predicted"/>
<evidence type="ECO:0000256" key="1">
    <source>
        <dbReference type="SAM" id="MobiDB-lite"/>
    </source>
</evidence>